<evidence type="ECO:0000313" key="15">
    <source>
        <dbReference type="Proteomes" id="UP001642464"/>
    </source>
</evidence>
<dbReference type="InterPro" id="IPR020784">
    <property type="entry name" value="Ribosomal_uL11_N"/>
</dbReference>
<keyword evidence="4" id="KW-0699">rRNA-binding</keyword>
<dbReference type="Pfam" id="PF00687">
    <property type="entry name" value="Ribosomal_L1"/>
    <property type="match status" value="1"/>
</dbReference>
<keyword evidence="6 10" id="KW-0689">Ribosomal protein</keyword>
<dbReference type="InterPro" id="IPR028364">
    <property type="entry name" value="Ribosomal_uL1/biogenesis"/>
</dbReference>
<dbReference type="Pfam" id="PF00467">
    <property type="entry name" value="KOW"/>
    <property type="match status" value="1"/>
</dbReference>
<comment type="similarity">
    <text evidence="3 10">Belongs to the universal ribosomal protein uL11 family.</text>
</comment>
<feature type="domain" description="NusG-like N-terminal" evidence="12">
    <location>
        <begin position="61"/>
        <end position="170"/>
    </location>
</feature>
<dbReference type="Pfam" id="PF02357">
    <property type="entry name" value="NusG"/>
    <property type="match status" value="1"/>
</dbReference>
<dbReference type="SUPFAM" id="SSF82679">
    <property type="entry name" value="N-utilization substance G protein NusG, N-terminal domain"/>
    <property type="match status" value="1"/>
</dbReference>
<dbReference type="CDD" id="cd00349">
    <property type="entry name" value="Ribosomal_L11"/>
    <property type="match status" value="1"/>
</dbReference>
<evidence type="ECO:0000256" key="11">
    <source>
        <dbReference type="SAM" id="MobiDB-lite"/>
    </source>
</evidence>
<evidence type="ECO:0000259" key="12">
    <source>
        <dbReference type="SMART" id="SM00738"/>
    </source>
</evidence>
<feature type="region of interest" description="Disordered" evidence="11">
    <location>
        <begin position="1"/>
        <end position="56"/>
    </location>
</feature>
<dbReference type="InterPro" id="IPR001062">
    <property type="entry name" value="Transcrpt_antiterm_NusG"/>
</dbReference>
<dbReference type="SUPFAM" id="SSF160369">
    <property type="entry name" value="Ribosomal protein L10-like"/>
    <property type="match status" value="1"/>
</dbReference>
<dbReference type="InterPro" id="IPR014722">
    <property type="entry name" value="Rib_uL2_dom2"/>
</dbReference>
<comment type="similarity">
    <text evidence="1">Belongs to the universal ribosomal protein uL10 family.</text>
</comment>
<proteinExistence type="inferred from homology"/>
<comment type="similarity">
    <text evidence="2">Belongs to the universal ribosomal protein uL1 family.</text>
</comment>
<dbReference type="CDD" id="cd05797">
    <property type="entry name" value="Ribosomal_L10"/>
    <property type="match status" value="1"/>
</dbReference>
<dbReference type="CDD" id="cd09891">
    <property type="entry name" value="NGN_Bact_1"/>
    <property type="match status" value="1"/>
</dbReference>
<dbReference type="HAMAP" id="MF_00736">
    <property type="entry name" value="Ribosomal_uL11"/>
    <property type="match status" value="1"/>
</dbReference>
<dbReference type="Gene3D" id="3.40.50.790">
    <property type="match status" value="1"/>
</dbReference>
<dbReference type="InterPro" id="IPR023673">
    <property type="entry name" value="Ribosomal_uL1_CS"/>
</dbReference>
<gene>
    <name evidence="14" type="ORF">SCF082_LOCUS26483</name>
</gene>
<evidence type="ECO:0000256" key="7">
    <source>
        <dbReference type="ARBA" id="ARBA00023163"/>
    </source>
</evidence>
<dbReference type="HAMAP" id="MF_00362">
    <property type="entry name" value="Ribosomal_uL10"/>
    <property type="match status" value="1"/>
</dbReference>
<dbReference type="InterPro" id="IPR005824">
    <property type="entry name" value="KOW"/>
</dbReference>
<evidence type="ECO:0000256" key="2">
    <source>
        <dbReference type="ARBA" id="ARBA00010531"/>
    </source>
</evidence>
<dbReference type="InterPro" id="IPR023674">
    <property type="entry name" value="Ribosomal_uL1-like"/>
</dbReference>
<organism evidence="14 15">
    <name type="scientific">Durusdinium trenchii</name>
    <dbReference type="NCBI Taxonomy" id="1381693"/>
    <lineage>
        <taxon>Eukaryota</taxon>
        <taxon>Sar</taxon>
        <taxon>Alveolata</taxon>
        <taxon>Dinophyceae</taxon>
        <taxon>Suessiales</taxon>
        <taxon>Symbiodiniaceae</taxon>
        <taxon>Durusdinium</taxon>
    </lineage>
</organism>
<protein>
    <recommendedName>
        <fullName evidence="9">Large ribosomal subunit protein uL1c</fullName>
    </recommendedName>
</protein>
<evidence type="ECO:0000313" key="14">
    <source>
        <dbReference type="EMBL" id="CAK9047204.1"/>
    </source>
</evidence>
<dbReference type="InterPro" id="IPR036735">
    <property type="entry name" value="NGN_dom_sf"/>
</dbReference>
<dbReference type="InterPro" id="IPR022973">
    <property type="entry name" value="Ribosomal_uL10_bac"/>
</dbReference>
<sequence>MERPVDQTEETAGTDENVGAEPVSSASEPVAAAEPTPEAESAPEAAAEEPAPAPVAEAPSNQRWYVVHAYSGFEKNVARTLKERVELSALKEFFGEILVPTEEVVEMRAGQKRRSERKFFPGYVLVQMELNDDTWHLVKETPRVMGFIGGKADQPAPLSPAEAKAILDRVAAGSEKATPKTVFEPGEIVRVIDGPFNDFSGVVEEVNYEKNRLHVAVTILGRSTPVELDFDQVEKVMAKKVEAYIKLQVPAGQANPSPPVGPALGQHGVNIMDFCKAFNAQTQSMEQGMPIPVVITVYADRSFTFVTKTPPASVLLRKAAKIQKGSGTPNTAKVGKVNRAQLEEIATLKMPDLTAADMDAAVRTIAGSARSAGIDKLIAEKVDPEKAYPIDEAVTVLSDLAKAKFSESFDISINLGVDPRKSDQVVRGATTLPHGTGKSVRVAVIAQGENADKASAAGADLVGFEDLAESIKGGELNFDVLIATPDAMRLVGQLGKILGPRGLMPNPKTGTVTPDVETAVSNAKAGQVQFRTDKAGIVHGRVGQVGFDSEKVKANVEALLEDLKKAKPASAKGVYLQKITLSTTMGPGLSIDQASLEVAVTGCWNRSKERARCPNGTMPAASSGRHTGETMALRLADKQAIVAEVNEAASNALSAVVSDYRGLTVDQMTEMRAKARESGVYLRVVRNTLARRAIEGTEYECLTEKLVGPTMFAFSQEDPGSAARLLKDYAKEYDALEVTALSIGGQLLGPGDIDRVAKLPTRDEAIALLMAVMQAPITKLARTMNEVPGKLVRTVAAVRDQKQASE</sequence>
<dbReference type="InterPro" id="IPR047865">
    <property type="entry name" value="Ribosomal_uL10_bac_type"/>
</dbReference>
<dbReference type="Pfam" id="PF00298">
    <property type="entry name" value="Ribosomal_L11"/>
    <property type="match status" value="1"/>
</dbReference>
<dbReference type="CDD" id="cd00403">
    <property type="entry name" value="Ribosomal_L1"/>
    <property type="match status" value="1"/>
</dbReference>
<dbReference type="Gene3D" id="3.30.1550.10">
    <property type="entry name" value="Ribosomal protein L11/L12, N-terminal domain"/>
    <property type="match status" value="1"/>
</dbReference>
<evidence type="ECO:0000256" key="1">
    <source>
        <dbReference type="ARBA" id="ARBA00008889"/>
    </source>
</evidence>
<evidence type="ECO:0000256" key="3">
    <source>
        <dbReference type="ARBA" id="ARBA00010537"/>
    </source>
</evidence>
<dbReference type="EMBL" id="CAXAMM010020058">
    <property type="protein sequence ID" value="CAK9047204.1"/>
    <property type="molecule type" value="Genomic_DNA"/>
</dbReference>
<dbReference type="HAMAP" id="MF_01318_B">
    <property type="entry name" value="Ribosomal_uL1_B"/>
    <property type="match status" value="1"/>
</dbReference>
<evidence type="ECO:0000256" key="5">
    <source>
        <dbReference type="ARBA" id="ARBA00022884"/>
    </source>
</evidence>
<feature type="domain" description="KOW" evidence="13">
    <location>
        <begin position="182"/>
        <end position="209"/>
    </location>
</feature>
<dbReference type="NCBIfam" id="TIGR01169">
    <property type="entry name" value="rplA_bact"/>
    <property type="match status" value="1"/>
</dbReference>
<feature type="compositionally biased region" description="Low complexity" evidence="11">
    <location>
        <begin position="20"/>
        <end position="56"/>
    </location>
</feature>
<dbReference type="PRINTS" id="PR00338">
    <property type="entry name" value="NUSGTNSCPFCT"/>
</dbReference>
<keyword evidence="7" id="KW-0804">Transcription</keyword>
<dbReference type="InterPro" id="IPR020783">
    <property type="entry name" value="Ribosomal_uL11_C"/>
</dbReference>
<dbReference type="Pfam" id="PF00466">
    <property type="entry name" value="Ribosomal_L10"/>
    <property type="match status" value="1"/>
</dbReference>
<reference evidence="14 15" key="1">
    <citation type="submission" date="2024-02" db="EMBL/GenBank/DDBJ databases">
        <authorList>
            <person name="Chen Y."/>
            <person name="Shah S."/>
            <person name="Dougan E. K."/>
            <person name="Thang M."/>
            <person name="Chan C."/>
        </authorList>
    </citation>
    <scope>NUCLEOTIDE SEQUENCE [LARGE SCALE GENOMIC DNA]</scope>
</reference>
<dbReference type="SUPFAM" id="SSF50104">
    <property type="entry name" value="Translation proteins SH3-like domain"/>
    <property type="match status" value="1"/>
</dbReference>
<dbReference type="SUPFAM" id="SSF46906">
    <property type="entry name" value="Ribosomal protein L11, C-terminal domain"/>
    <property type="match status" value="1"/>
</dbReference>
<dbReference type="SMART" id="SM00739">
    <property type="entry name" value="KOW"/>
    <property type="match status" value="1"/>
</dbReference>
<dbReference type="Gene3D" id="3.30.70.1730">
    <property type="match status" value="1"/>
</dbReference>
<dbReference type="GO" id="GO:0005840">
    <property type="term" value="C:ribosome"/>
    <property type="evidence" value="ECO:0007669"/>
    <property type="project" value="UniProtKB-KW"/>
</dbReference>
<dbReference type="SMART" id="SM00649">
    <property type="entry name" value="RL11"/>
    <property type="match status" value="1"/>
</dbReference>
<evidence type="ECO:0000256" key="10">
    <source>
        <dbReference type="RuleBase" id="RU003978"/>
    </source>
</evidence>
<dbReference type="NCBIfam" id="TIGR01632">
    <property type="entry name" value="L11_bact"/>
    <property type="match status" value="1"/>
</dbReference>
<evidence type="ECO:0000256" key="8">
    <source>
        <dbReference type="ARBA" id="ARBA00023274"/>
    </source>
</evidence>
<keyword evidence="5" id="KW-0694">RNA-binding</keyword>
<dbReference type="PROSITE" id="PS01109">
    <property type="entry name" value="RIBOSOMAL_L10"/>
    <property type="match status" value="1"/>
</dbReference>
<dbReference type="Gene3D" id="3.30.190.20">
    <property type="match status" value="1"/>
</dbReference>
<dbReference type="PROSITE" id="PS01199">
    <property type="entry name" value="RIBOSOMAL_L1"/>
    <property type="match status" value="1"/>
</dbReference>
<dbReference type="InterPro" id="IPR043141">
    <property type="entry name" value="Ribosomal_uL10-like_sf"/>
</dbReference>
<dbReference type="Pfam" id="PF03946">
    <property type="entry name" value="Ribosomal_L11_N"/>
    <property type="match status" value="1"/>
</dbReference>
<keyword evidence="8 10" id="KW-0687">Ribonucleoprotein</keyword>
<keyword evidence="15" id="KW-1185">Reference proteome</keyword>
<accession>A0ABP0M6S8</accession>
<dbReference type="Proteomes" id="UP001642464">
    <property type="component" value="Unassembled WGS sequence"/>
</dbReference>
<dbReference type="SUPFAM" id="SSF56808">
    <property type="entry name" value="Ribosomal protein L1"/>
    <property type="match status" value="1"/>
</dbReference>
<dbReference type="Gene3D" id="3.30.70.940">
    <property type="entry name" value="NusG, N-terminal domain"/>
    <property type="match status" value="1"/>
</dbReference>
<evidence type="ECO:0000259" key="13">
    <source>
        <dbReference type="SMART" id="SM00739"/>
    </source>
</evidence>
<dbReference type="InterPro" id="IPR001790">
    <property type="entry name" value="Ribosomal_uL10"/>
</dbReference>
<evidence type="ECO:0000256" key="4">
    <source>
        <dbReference type="ARBA" id="ARBA00022730"/>
    </source>
</evidence>
<dbReference type="CDD" id="cd06091">
    <property type="entry name" value="KOW_NusG"/>
    <property type="match status" value="1"/>
</dbReference>
<dbReference type="InterPro" id="IPR006519">
    <property type="entry name" value="Ribosomal_uL11_bac-typ"/>
</dbReference>
<dbReference type="HAMAP" id="MF_00948">
    <property type="entry name" value="NusG"/>
    <property type="match status" value="1"/>
</dbReference>
<name>A0ABP0M6S8_9DINO</name>
<dbReference type="Gene3D" id="2.30.30.30">
    <property type="match status" value="1"/>
</dbReference>
<dbReference type="InterPro" id="IPR000911">
    <property type="entry name" value="Ribosomal_uL11"/>
</dbReference>
<dbReference type="InterPro" id="IPR008991">
    <property type="entry name" value="Translation_prot_SH3-like_sf"/>
</dbReference>
<dbReference type="SMART" id="SM00738">
    <property type="entry name" value="NGN"/>
    <property type="match status" value="1"/>
</dbReference>
<dbReference type="NCBIfam" id="NF000955">
    <property type="entry name" value="PRK00099.1-1"/>
    <property type="match status" value="1"/>
</dbReference>
<evidence type="ECO:0000256" key="9">
    <source>
        <dbReference type="ARBA" id="ARBA00035205"/>
    </source>
</evidence>
<dbReference type="Gene3D" id="6.10.250.2350">
    <property type="match status" value="1"/>
</dbReference>
<dbReference type="InterPro" id="IPR036769">
    <property type="entry name" value="Ribosomal_uL11_C_sf"/>
</dbReference>
<dbReference type="InterPro" id="IPR016095">
    <property type="entry name" value="Ribosomal_uL1_3-a/b-sand"/>
</dbReference>
<dbReference type="PANTHER" id="PTHR36427">
    <property type="entry name" value="54S RIBOSOMAL PROTEIN L1, MITOCHONDRIAL"/>
    <property type="match status" value="1"/>
</dbReference>
<dbReference type="NCBIfam" id="TIGR00922">
    <property type="entry name" value="nusG"/>
    <property type="match status" value="1"/>
</dbReference>
<dbReference type="InterPro" id="IPR002363">
    <property type="entry name" value="Ribosomal_uL10_CS_bac"/>
</dbReference>
<evidence type="ECO:0000256" key="6">
    <source>
        <dbReference type="ARBA" id="ARBA00022980"/>
    </source>
</evidence>
<dbReference type="InterPro" id="IPR036796">
    <property type="entry name" value="Ribosomal_uL11_N_sf"/>
</dbReference>
<dbReference type="InterPro" id="IPR006645">
    <property type="entry name" value="NGN-like_dom"/>
</dbReference>
<dbReference type="InterPro" id="IPR005878">
    <property type="entry name" value="Ribosom_uL1_bac-type"/>
</dbReference>
<comment type="caution">
    <text evidence="14">The sequence shown here is derived from an EMBL/GenBank/DDBJ whole genome shotgun (WGS) entry which is preliminary data.</text>
</comment>
<dbReference type="SUPFAM" id="SSF54747">
    <property type="entry name" value="Ribosomal L11/L12e N-terminal domain"/>
    <property type="match status" value="1"/>
</dbReference>
<dbReference type="InterPro" id="IPR047050">
    <property type="entry name" value="NGN"/>
</dbReference>
<dbReference type="Gene3D" id="1.10.10.250">
    <property type="entry name" value="Ribosomal protein L11, C-terminal domain"/>
    <property type="match status" value="1"/>
</dbReference>
<dbReference type="PANTHER" id="PTHR36427:SF3">
    <property type="entry name" value="LARGE RIBOSOMAL SUBUNIT PROTEIN UL1M"/>
    <property type="match status" value="1"/>
</dbReference>